<name>A0AAN8H794_9TELE</name>
<reference evidence="1 2" key="1">
    <citation type="journal article" date="2023" name="Mol. Biol. Evol.">
        <title>Genomics of Secondarily Temperate Adaptation in the Only Non-Antarctic Icefish.</title>
        <authorList>
            <person name="Rivera-Colon A.G."/>
            <person name="Rayamajhi N."/>
            <person name="Minhas B.F."/>
            <person name="Madrigal G."/>
            <person name="Bilyk K.T."/>
            <person name="Yoon V."/>
            <person name="Hune M."/>
            <person name="Gregory S."/>
            <person name="Cheng C.H.C."/>
            <person name="Catchen J.M."/>
        </authorList>
    </citation>
    <scope>NUCLEOTIDE SEQUENCE [LARGE SCALE GENOMIC DNA]</scope>
    <source>
        <strain evidence="1">JC2023a</strain>
    </source>
</reference>
<dbReference type="Proteomes" id="UP001335648">
    <property type="component" value="Unassembled WGS sequence"/>
</dbReference>
<organism evidence="1 2">
    <name type="scientific">Champsocephalus esox</name>
    <name type="common">pike icefish</name>
    <dbReference type="NCBI Taxonomy" id="159716"/>
    <lineage>
        <taxon>Eukaryota</taxon>
        <taxon>Metazoa</taxon>
        <taxon>Chordata</taxon>
        <taxon>Craniata</taxon>
        <taxon>Vertebrata</taxon>
        <taxon>Euteleostomi</taxon>
        <taxon>Actinopterygii</taxon>
        <taxon>Neopterygii</taxon>
        <taxon>Teleostei</taxon>
        <taxon>Neoteleostei</taxon>
        <taxon>Acanthomorphata</taxon>
        <taxon>Eupercaria</taxon>
        <taxon>Perciformes</taxon>
        <taxon>Notothenioidei</taxon>
        <taxon>Channichthyidae</taxon>
        <taxon>Champsocephalus</taxon>
    </lineage>
</organism>
<gene>
    <name evidence="1" type="ORF">CesoFtcFv8_007413</name>
</gene>
<comment type="caution">
    <text evidence="1">The sequence shown here is derived from an EMBL/GenBank/DDBJ whole genome shotgun (WGS) entry which is preliminary data.</text>
</comment>
<keyword evidence="2" id="KW-1185">Reference proteome</keyword>
<protein>
    <submittedName>
        <fullName evidence="1">Uncharacterized protein</fullName>
    </submittedName>
</protein>
<proteinExistence type="predicted"/>
<sequence length="44" mass="5288">MQVALQSLPQTLLQDLFESRRKLQQTFTQPRRLLPCMPRRYADI</sequence>
<evidence type="ECO:0000313" key="2">
    <source>
        <dbReference type="Proteomes" id="UP001335648"/>
    </source>
</evidence>
<evidence type="ECO:0000313" key="1">
    <source>
        <dbReference type="EMBL" id="KAK5902124.1"/>
    </source>
</evidence>
<accession>A0AAN8H794</accession>
<dbReference type="AlphaFoldDB" id="A0AAN8H794"/>
<dbReference type="EMBL" id="JAULUE010002051">
    <property type="protein sequence ID" value="KAK5902124.1"/>
    <property type="molecule type" value="Genomic_DNA"/>
</dbReference>